<name>A0A433HLI7_9BACI</name>
<organism evidence="2 3">
    <name type="scientific">Peribacillus cavernae</name>
    <dbReference type="NCBI Taxonomy" id="1674310"/>
    <lineage>
        <taxon>Bacteria</taxon>
        <taxon>Bacillati</taxon>
        <taxon>Bacillota</taxon>
        <taxon>Bacilli</taxon>
        <taxon>Bacillales</taxon>
        <taxon>Bacillaceae</taxon>
        <taxon>Peribacillus</taxon>
    </lineage>
</organism>
<dbReference type="InterPro" id="IPR025616">
    <property type="entry name" value="YpjP"/>
</dbReference>
<sequence>MKTAKWLRKSLVVLVSILTFGLISPADLHWLGQAENDKNSKKDSIHEAGSQHNFERLDRESPSYIHEPIDREMFVREMLVHAERNSYVKFGGKIGPKIQDEFKGIILPKMEEAIDHITLQFPEEKLMQLAVSEKPAAGRGEKIFHIYNEQTNEDIIRFHVRQENPPQEGYWFNFHYHTHHDQFLSHYELGKIYWDKNTPPRWGSTTYLS</sequence>
<evidence type="ECO:0000313" key="2">
    <source>
        <dbReference type="EMBL" id="RUQ28972.1"/>
    </source>
</evidence>
<evidence type="ECO:0000256" key="1">
    <source>
        <dbReference type="SAM" id="MobiDB-lite"/>
    </source>
</evidence>
<proteinExistence type="predicted"/>
<dbReference type="AlphaFoldDB" id="A0A433HLI7"/>
<comment type="caution">
    <text evidence="2">The sequence shown here is derived from an EMBL/GenBank/DDBJ whole genome shotgun (WGS) entry which is preliminary data.</text>
</comment>
<dbReference type="OrthoDB" id="2435352at2"/>
<dbReference type="EMBL" id="RYZZ01000013">
    <property type="protein sequence ID" value="RUQ28972.1"/>
    <property type="molecule type" value="Genomic_DNA"/>
</dbReference>
<protein>
    <recommendedName>
        <fullName evidence="4">Cell division protein FtsK</fullName>
    </recommendedName>
</protein>
<reference evidence="2 3" key="1">
    <citation type="submission" date="2018-12" db="EMBL/GenBank/DDBJ databases">
        <title>Bacillus chawlae sp. nov., Bacillus glennii sp. nov., and Bacillus saganii sp. nov. Isolated from the Vehicle Assembly Building at Kennedy Space Center where the Viking Spacecraft were Assembled.</title>
        <authorList>
            <person name="Seuylemezian A."/>
            <person name="Vaishampayan P."/>
        </authorList>
    </citation>
    <scope>NUCLEOTIDE SEQUENCE [LARGE SCALE GENOMIC DNA]</scope>
    <source>
        <strain evidence="2 3">L5</strain>
    </source>
</reference>
<gene>
    <name evidence="2" type="ORF">ELQ35_10985</name>
</gene>
<evidence type="ECO:0000313" key="3">
    <source>
        <dbReference type="Proteomes" id="UP000267430"/>
    </source>
</evidence>
<evidence type="ECO:0008006" key="4">
    <source>
        <dbReference type="Google" id="ProtNLM"/>
    </source>
</evidence>
<dbReference type="Pfam" id="PF14005">
    <property type="entry name" value="YpjP"/>
    <property type="match status" value="1"/>
</dbReference>
<feature type="region of interest" description="Disordered" evidence="1">
    <location>
        <begin position="39"/>
        <end position="60"/>
    </location>
</feature>
<keyword evidence="3" id="KW-1185">Reference proteome</keyword>
<dbReference type="RefSeq" id="WP_126864890.1">
    <property type="nucleotide sequence ID" value="NZ_JAUSTX010000002.1"/>
</dbReference>
<accession>A0A433HLI7</accession>
<dbReference type="Proteomes" id="UP000267430">
    <property type="component" value="Unassembled WGS sequence"/>
</dbReference>